<feature type="transmembrane region" description="Helical" evidence="1">
    <location>
        <begin position="322"/>
        <end position="344"/>
    </location>
</feature>
<feature type="transmembrane region" description="Helical" evidence="1">
    <location>
        <begin position="68"/>
        <end position="90"/>
    </location>
</feature>
<keyword evidence="1" id="KW-0812">Transmembrane</keyword>
<comment type="caution">
    <text evidence="2">The sequence shown here is derived from an EMBL/GenBank/DDBJ whole genome shotgun (WGS) entry which is preliminary data.</text>
</comment>
<feature type="transmembrane region" description="Helical" evidence="1">
    <location>
        <begin position="128"/>
        <end position="147"/>
    </location>
</feature>
<reference evidence="2 3" key="1">
    <citation type="submission" date="2015-10" db="EMBL/GenBank/DDBJ databases">
        <title>Genome sequence of Chryseobacterium greenlandense.</title>
        <authorList>
            <person name="Newman J."/>
            <person name="Fischer K."/>
            <person name="Miller J."/>
        </authorList>
    </citation>
    <scope>NUCLEOTIDE SEQUENCE [LARGE SCALE GENOMIC DNA]</scope>
    <source>
        <strain evidence="2 3">UMB34</strain>
    </source>
</reference>
<feature type="transmembrane region" description="Helical" evidence="1">
    <location>
        <begin position="356"/>
        <end position="372"/>
    </location>
</feature>
<dbReference type="EMBL" id="LMAI01000001">
    <property type="protein sequence ID" value="KUJ58271.1"/>
    <property type="molecule type" value="Genomic_DNA"/>
</dbReference>
<evidence type="ECO:0000313" key="2">
    <source>
        <dbReference type="EMBL" id="KUJ58271.1"/>
    </source>
</evidence>
<evidence type="ECO:0000256" key="1">
    <source>
        <dbReference type="SAM" id="Phobius"/>
    </source>
</evidence>
<gene>
    <name evidence="2" type="ORF">AR686_00230</name>
</gene>
<name>A0A117KD21_9FLAO</name>
<evidence type="ECO:0008006" key="4">
    <source>
        <dbReference type="Google" id="ProtNLM"/>
    </source>
</evidence>
<sequence length="406" mass="47025">MSPDTFISKFYLKMFLGLYMALFFIAPSIFYFGLSSSFMLGTIFCLVFWLAIHFLFKISSSIHFDLNMVYSYSFTASFLLLHFVIVFFLFQYNANVIRGFSSLLLVLFFLFSAFVFHEYFSKLNNEEVDYIMKIMLIIFFIIFLLSLIKPLQQKFEKSIFPYTESSHFALFFSGCLYYTTVRYKKYRVLLIIFALVCALYLKNLTLLVCVIVLSLCLFKFWMVFINTLIAVLVYNFVDLSYFSDRVENLSSDSSNLSTLVFVQGWELAISALKKSNGLGIGLQQLGQIKLESRSSKIIYLLTRKEFNISDAGLTAPKIICEFGIFGIIGLMIYTIIALKGVLYLRNYRNGHDSNNILLAYCIIISFFTELFVRGVGYFAGTFFMTLVSFIYICSTKRKKTIKYDTH</sequence>
<keyword evidence="1" id="KW-0472">Membrane</keyword>
<feature type="transmembrane region" description="Helical" evidence="1">
    <location>
        <begin position="96"/>
        <end position="116"/>
    </location>
</feature>
<dbReference type="RefSeq" id="WP_059135346.1">
    <property type="nucleotide sequence ID" value="NZ_LMAI01000001.1"/>
</dbReference>
<feature type="transmembrane region" description="Helical" evidence="1">
    <location>
        <begin position="12"/>
        <end position="32"/>
    </location>
</feature>
<keyword evidence="1" id="KW-1133">Transmembrane helix</keyword>
<protein>
    <recommendedName>
        <fullName evidence="4">O-antigen polymerase</fullName>
    </recommendedName>
</protein>
<accession>A0A117KD21</accession>
<feature type="transmembrane region" description="Helical" evidence="1">
    <location>
        <begin position="220"/>
        <end position="242"/>
    </location>
</feature>
<proteinExistence type="predicted"/>
<dbReference type="AlphaFoldDB" id="A0A117KD21"/>
<feature type="transmembrane region" description="Helical" evidence="1">
    <location>
        <begin position="159"/>
        <end position="178"/>
    </location>
</feature>
<dbReference type="Proteomes" id="UP000054388">
    <property type="component" value="Unassembled WGS sequence"/>
</dbReference>
<organism evidence="2 3">
    <name type="scientific">Chryseobacterium aquaticum subsp. greenlandense</name>
    <dbReference type="NCBI Taxonomy" id="345663"/>
    <lineage>
        <taxon>Bacteria</taxon>
        <taxon>Pseudomonadati</taxon>
        <taxon>Bacteroidota</taxon>
        <taxon>Flavobacteriia</taxon>
        <taxon>Flavobacteriales</taxon>
        <taxon>Weeksellaceae</taxon>
        <taxon>Chryseobacterium group</taxon>
        <taxon>Chryseobacterium</taxon>
    </lineage>
</organism>
<feature type="transmembrane region" description="Helical" evidence="1">
    <location>
        <begin position="38"/>
        <end position="56"/>
    </location>
</feature>
<evidence type="ECO:0000313" key="3">
    <source>
        <dbReference type="Proteomes" id="UP000054388"/>
    </source>
</evidence>
<feature type="transmembrane region" description="Helical" evidence="1">
    <location>
        <begin position="190"/>
        <end position="214"/>
    </location>
</feature>
<feature type="transmembrane region" description="Helical" evidence="1">
    <location>
        <begin position="378"/>
        <end position="394"/>
    </location>
</feature>